<proteinExistence type="predicted"/>
<dbReference type="EMBL" id="ML994685">
    <property type="protein sequence ID" value="KAF2177703.1"/>
    <property type="molecule type" value="Genomic_DNA"/>
</dbReference>
<dbReference type="PANTHER" id="PTHR35040:SF7">
    <property type="entry name" value="FIBRONECTIN TYPE-III DOMAIN-CONTAINING PROTEIN-RELATED"/>
    <property type="match status" value="1"/>
</dbReference>
<accession>A0A6A6DFD1</accession>
<reference evidence="2" key="1">
    <citation type="journal article" date="2020" name="Stud. Mycol.">
        <title>101 Dothideomycetes genomes: a test case for predicting lifestyles and emergence of pathogens.</title>
        <authorList>
            <person name="Haridas S."/>
            <person name="Albert R."/>
            <person name="Binder M."/>
            <person name="Bloem J."/>
            <person name="Labutti K."/>
            <person name="Salamov A."/>
            <person name="Andreopoulos B."/>
            <person name="Baker S."/>
            <person name="Barry K."/>
            <person name="Bills G."/>
            <person name="Bluhm B."/>
            <person name="Cannon C."/>
            <person name="Castanera R."/>
            <person name="Culley D."/>
            <person name="Daum C."/>
            <person name="Ezra D."/>
            <person name="Gonzalez J."/>
            <person name="Henrissat B."/>
            <person name="Kuo A."/>
            <person name="Liang C."/>
            <person name="Lipzen A."/>
            <person name="Lutzoni F."/>
            <person name="Magnuson J."/>
            <person name="Mondo S."/>
            <person name="Nolan M."/>
            <person name="Ohm R."/>
            <person name="Pangilinan J."/>
            <person name="Park H.-J."/>
            <person name="Ramirez L."/>
            <person name="Alfaro M."/>
            <person name="Sun H."/>
            <person name="Tritt A."/>
            <person name="Yoshinaga Y."/>
            <person name="Zwiers L.-H."/>
            <person name="Turgeon B."/>
            <person name="Goodwin S."/>
            <person name="Spatafora J."/>
            <person name="Crous P."/>
            <person name="Grigoriev I."/>
        </authorList>
    </citation>
    <scope>NUCLEOTIDE SEQUENCE</scope>
    <source>
        <strain evidence="2">CBS 207.26</strain>
    </source>
</reference>
<sequence>MLPKTFSFLILLAISNSLVARCRCRRDKKVMDASVLLPLYVYPSTGAWEPVYGMASSYPRVSFTAIVNPHSGPGEGSLPNENYTQAIQTLNSLENLRTIGYVATTWCTKNVSSVLDEVAVYAGWSSHDPSLAMSGIFFDETPWQHTSEYVTYLQTISQAVHGNPGLREGYVVHNPGALLEAQYFGDPNFVGTANLTVVFEDTYANWTIRGDDLTTRTLPYDHESLACMVHSVPTLSNRDTEATLQKMLAVGRSVYLTGANNYTSFDSYFPVFVDCLDGLLS</sequence>
<dbReference type="Proteomes" id="UP000800200">
    <property type="component" value="Unassembled WGS sequence"/>
</dbReference>
<dbReference type="InterPro" id="IPR021986">
    <property type="entry name" value="Spherulin4"/>
</dbReference>
<protein>
    <recommendedName>
        <fullName evidence="4">Spherulation-specific family 4</fullName>
    </recommendedName>
</protein>
<dbReference type="AlphaFoldDB" id="A0A6A6DFD1"/>
<feature type="chain" id="PRO_5025360772" description="Spherulation-specific family 4" evidence="1">
    <location>
        <begin position="25"/>
        <end position="281"/>
    </location>
</feature>
<evidence type="ECO:0000313" key="3">
    <source>
        <dbReference type="Proteomes" id="UP000800200"/>
    </source>
</evidence>
<feature type="signal peptide" evidence="1">
    <location>
        <begin position="1"/>
        <end position="24"/>
    </location>
</feature>
<keyword evidence="1" id="KW-0732">Signal</keyword>
<dbReference type="OrthoDB" id="5342184at2759"/>
<dbReference type="PANTHER" id="PTHR35040">
    <property type="match status" value="1"/>
</dbReference>
<keyword evidence="3" id="KW-1185">Reference proteome</keyword>
<evidence type="ECO:0000256" key="1">
    <source>
        <dbReference type="SAM" id="SignalP"/>
    </source>
</evidence>
<evidence type="ECO:0000313" key="2">
    <source>
        <dbReference type="EMBL" id="KAF2177703.1"/>
    </source>
</evidence>
<dbReference type="Pfam" id="PF12138">
    <property type="entry name" value="Spherulin4"/>
    <property type="match status" value="1"/>
</dbReference>
<gene>
    <name evidence="2" type="ORF">K469DRAFT_807023</name>
</gene>
<organism evidence="2 3">
    <name type="scientific">Zopfia rhizophila CBS 207.26</name>
    <dbReference type="NCBI Taxonomy" id="1314779"/>
    <lineage>
        <taxon>Eukaryota</taxon>
        <taxon>Fungi</taxon>
        <taxon>Dikarya</taxon>
        <taxon>Ascomycota</taxon>
        <taxon>Pezizomycotina</taxon>
        <taxon>Dothideomycetes</taxon>
        <taxon>Dothideomycetes incertae sedis</taxon>
        <taxon>Zopfiaceae</taxon>
        <taxon>Zopfia</taxon>
    </lineage>
</organism>
<evidence type="ECO:0008006" key="4">
    <source>
        <dbReference type="Google" id="ProtNLM"/>
    </source>
</evidence>
<name>A0A6A6DFD1_9PEZI</name>